<feature type="signal peptide" evidence="3">
    <location>
        <begin position="1"/>
        <end position="33"/>
    </location>
</feature>
<accession>A0A517SN69</accession>
<feature type="compositionally biased region" description="Low complexity" evidence="1">
    <location>
        <begin position="245"/>
        <end position="280"/>
    </location>
</feature>
<feature type="compositionally biased region" description="Basic and acidic residues" evidence="1">
    <location>
        <begin position="1239"/>
        <end position="1248"/>
    </location>
</feature>
<keyword evidence="3" id="KW-0732">Signal</keyword>
<feature type="compositionally biased region" description="Acidic residues" evidence="1">
    <location>
        <begin position="1216"/>
        <end position="1236"/>
    </location>
</feature>
<dbReference type="Proteomes" id="UP000315003">
    <property type="component" value="Chromosome"/>
</dbReference>
<feature type="region of interest" description="Disordered" evidence="1">
    <location>
        <begin position="1193"/>
        <end position="1248"/>
    </location>
</feature>
<feature type="transmembrane region" description="Helical" evidence="2">
    <location>
        <begin position="1105"/>
        <end position="1123"/>
    </location>
</feature>
<keyword evidence="5" id="KW-1185">Reference proteome</keyword>
<keyword evidence="2" id="KW-0472">Membrane</keyword>
<proteinExistence type="predicted"/>
<protein>
    <submittedName>
        <fullName evidence="4">Uncharacterized protein</fullName>
    </submittedName>
</protein>
<keyword evidence="2" id="KW-0812">Transmembrane</keyword>
<reference evidence="4 5" key="1">
    <citation type="submission" date="2019-02" db="EMBL/GenBank/DDBJ databases">
        <title>Deep-cultivation of Planctomycetes and their phenomic and genomic characterization uncovers novel biology.</title>
        <authorList>
            <person name="Wiegand S."/>
            <person name="Jogler M."/>
            <person name="Boedeker C."/>
            <person name="Pinto D."/>
            <person name="Vollmers J."/>
            <person name="Rivas-Marin E."/>
            <person name="Kohn T."/>
            <person name="Peeters S.H."/>
            <person name="Heuer A."/>
            <person name="Rast P."/>
            <person name="Oberbeckmann S."/>
            <person name="Bunk B."/>
            <person name="Jeske O."/>
            <person name="Meyerdierks A."/>
            <person name="Storesund J.E."/>
            <person name="Kallscheuer N."/>
            <person name="Luecker S."/>
            <person name="Lage O.M."/>
            <person name="Pohl T."/>
            <person name="Merkel B.J."/>
            <person name="Hornburger P."/>
            <person name="Mueller R.-W."/>
            <person name="Bruemmer F."/>
            <person name="Labrenz M."/>
            <person name="Spormann A.M."/>
            <person name="Op den Camp H."/>
            <person name="Overmann J."/>
            <person name="Amann R."/>
            <person name="Jetten M.S.M."/>
            <person name="Mascher T."/>
            <person name="Medema M.H."/>
            <person name="Devos D.P."/>
            <person name="Kaster A.-K."/>
            <person name="Ovreas L."/>
            <person name="Rohde M."/>
            <person name="Galperin M.Y."/>
            <person name="Jogler C."/>
        </authorList>
    </citation>
    <scope>NUCLEOTIDE SEQUENCE [LARGE SCALE GENOMIC DNA]</scope>
    <source>
        <strain evidence="4 5">SV_7m_r</strain>
    </source>
</reference>
<organism evidence="4 5">
    <name type="scientific">Stieleria bergensis</name>
    <dbReference type="NCBI Taxonomy" id="2528025"/>
    <lineage>
        <taxon>Bacteria</taxon>
        <taxon>Pseudomonadati</taxon>
        <taxon>Planctomycetota</taxon>
        <taxon>Planctomycetia</taxon>
        <taxon>Pirellulales</taxon>
        <taxon>Pirellulaceae</taxon>
        <taxon>Stieleria</taxon>
    </lineage>
</organism>
<evidence type="ECO:0000256" key="1">
    <source>
        <dbReference type="SAM" id="MobiDB-lite"/>
    </source>
</evidence>
<dbReference type="AlphaFoldDB" id="A0A517SN69"/>
<feature type="transmembrane region" description="Helical" evidence="2">
    <location>
        <begin position="1130"/>
        <end position="1148"/>
    </location>
</feature>
<gene>
    <name evidence="4" type="ORF">SV7mr_00550</name>
</gene>
<feature type="chain" id="PRO_5022023545" evidence="3">
    <location>
        <begin position="34"/>
        <end position="1248"/>
    </location>
</feature>
<keyword evidence="2" id="KW-1133">Transmembrane helix</keyword>
<evidence type="ECO:0000313" key="5">
    <source>
        <dbReference type="Proteomes" id="UP000315003"/>
    </source>
</evidence>
<feature type="region of interest" description="Disordered" evidence="1">
    <location>
        <begin position="245"/>
        <end position="323"/>
    </location>
</feature>
<evidence type="ECO:0000313" key="4">
    <source>
        <dbReference type="EMBL" id="QDT57573.1"/>
    </source>
</evidence>
<sequence length="1248" mass="137055" precursor="true">MRLGDSVMCWKTFVPWWLAAICLAASLMTPATAWCQDAAQDSQSDASADDDKTLREQTVYIPFSKLRDVFEKEGRGVFLPYDQFQALWKAAREKNPAGVPNAADQPPVDAILMQATSEATVQADVVQVEATLEIELLRKGWNTIPLNLKNTAIQSATIGDQPARITAKADGSYQLVVKNPGQQDNRIELKLVYVRAFNKSPGQNSVSLSAPQAPVNRWKIRVPGSDAKINVSPMIAASELPASELPASELPASELPASELPASESPASNPTATAGDADATAADDAEPNDSKPNDSKPNDSKPNDSKPNDSKPNDSKPNDSKPKADETVLWAFVGAAPEVSIRWTAKSEGASGMTALTSVQTAQQTHFAEGAVRTRAQVNYSISRAQLKQLIVDVPSDQKVVNVADANIRKWDVEVQDDKQRITVELFEPAEGQQALMIELEKFIDETMMQRIETPIIEAIGVGRQQGFVVTKVAPELRMELTAREGLLQIDASELPPTLAGQKWANAFRYSALPYKLELSLEKIKPRIEIDQLVEAYLMPSRLTLESYVVFDIQQTGVFQLEMDVPSGYTIDQVVGRAQGQAQPAAVESHDVTGQNNTRLQINLSRKAIGKIGVWVQMYKTLTDPNLLTPTGNASDVQIDIPKGDQTYRSRLDGHVVVYAPESLRLNPNRNNGMRAVSFTEAFSKVQSTRDSRYSATRPTLAFTFSDQPSDLQVNVLRRNPSVTARQLLVTDVESGVVKYRCTLFFEIRYSGVKSLRIDVPDSIADKLQNQSGGLRDSVMQPQPDDVAEGYVAWQLSAESELNGQKTVVLAWDKNIAELEVGQSVQIDVPAIVPQDVDRSWGQIVITKSETLDVQPVGQPTGLRPIDPSVDLMPGANVKDAAAAMEFHDAWTLSLAATRYQVQPMKRTSIERALVRNVLTRSGYRNVHAMYRVRSAEQRLALLLPAEAEFDSQPARINGAPVPMERGDKDQLFIPLSGQTPDDEFVLSLRYTVKGGSDDISLPEFPDQPALQKIYLAVYLPEEWTLLSSSGPWTEEFTWRRQQFTKVAPVPNQDEQRLQQWVSEGINTMQDSVFQTDGTMFLYSALRPDPPPEGNLSLTTAKQSMIGGLILTCLIVLGLLTMATRLAGKVSVLVLLGIAVAGCCVLTPNFSQHLLGLPAVSGMLVLLLVWGAWGTQHATKAVYRSIRTGWNRPAKEASAEDETAATADQTPPEPSSQDDQEDEIDEEFLIADDDNSNESNDRKEADNE</sequence>
<feature type="transmembrane region" description="Helical" evidence="2">
    <location>
        <begin position="1154"/>
        <end position="1173"/>
    </location>
</feature>
<name>A0A517SN69_9BACT</name>
<evidence type="ECO:0000256" key="3">
    <source>
        <dbReference type="SAM" id="SignalP"/>
    </source>
</evidence>
<feature type="compositionally biased region" description="Basic and acidic residues" evidence="1">
    <location>
        <begin position="288"/>
        <end position="323"/>
    </location>
</feature>
<dbReference type="EMBL" id="CP036272">
    <property type="protein sequence ID" value="QDT57573.1"/>
    <property type="molecule type" value="Genomic_DNA"/>
</dbReference>
<evidence type="ECO:0000256" key="2">
    <source>
        <dbReference type="SAM" id="Phobius"/>
    </source>
</evidence>